<sequence>MGGDGRPEGARTFRAPSGLFAIGIAVLLALFLLGDAVARAGWGRMLLLAPWILLALWIVYENAYVSSVRIDDEGATVQNLLRRTSFGWKRVRSIELRWQLVFLLDDGRKLSCYGGPAKAGPMRRPGRVGDASEPAGVRSLAEIEERWEAAPETADAPITRSWDWPALIALGVIVVWAVAAILIANA</sequence>
<evidence type="ECO:0000313" key="2">
    <source>
        <dbReference type="EMBL" id="KJL46937.1"/>
    </source>
</evidence>
<organism evidence="2 3">
    <name type="scientific">Microbacterium hydrocarbonoxydans</name>
    <dbReference type="NCBI Taxonomy" id="273678"/>
    <lineage>
        <taxon>Bacteria</taxon>
        <taxon>Bacillati</taxon>
        <taxon>Actinomycetota</taxon>
        <taxon>Actinomycetes</taxon>
        <taxon>Micrococcales</taxon>
        <taxon>Microbacteriaceae</taxon>
        <taxon>Microbacterium</taxon>
    </lineage>
</organism>
<dbReference type="RefSeq" id="WP_082062250.1">
    <property type="nucleotide sequence ID" value="NZ_JYJB01000010.1"/>
</dbReference>
<evidence type="ECO:0000313" key="3">
    <source>
        <dbReference type="Proteomes" id="UP000033900"/>
    </source>
</evidence>
<dbReference type="OrthoDB" id="3712355at2"/>
<keyword evidence="1" id="KW-1133">Transmembrane helix</keyword>
<proteinExistence type="predicted"/>
<keyword evidence="3" id="KW-1185">Reference proteome</keyword>
<keyword evidence="1" id="KW-0472">Membrane</keyword>
<dbReference type="PATRIC" id="fig|273678.4.peg.3572"/>
<dbReference type="AlphaFoldDB" id="A0A0M2HR20"/>
<feature type="transmembrane region" description="Helical" evidence="1">
    <location>
        <begin position="164"/>
        <end position="184"/>
    </location>
</feature>
<dbReference type="STRING" id="273678.RS84_03580"/>
<gene>
    <name evidence="2" type="ORF">RS84_03580</name>
</gene>
<keyword evidence="1" id="KW-0812">Transmembrane</keyword>
<feature type="transmembrane region" description="Helical" evidence="1">
    <location>
        <begin position="15"/>
        <end position="34"/>
    </location>
</feature>
<protein>
    <recommendedName>
        <fullName evidence="4">PH domain-containing protein</fullName>
    </recommendedName>
</protein>
<reference evidence="2 3" key="1">
    <citation type="submission" date="2015-02" db="EMBL/GenBank/DDBJ databases">
        <title>Draft genome sequences of ten Microbacterium spp. with emphasis on heavy metal contaminated environments.</title>
        <authorList>
            <person name="Corretto E."/>
        </authorList>
    </citation>
    <scope>NUCLEOTIDE SEQUENCE [LARGE SCALE GENOMIC DNA]</scope>
    <source>
        <strain evidence="2 3">SA35</strain>
    </source>
</reference>
<dbReference type="EMBL" id="JYJB01000010">
    <property type="protein sequence ID" value="KJL46937.1"/>
    <property type="molecule type" value="Genomic_DNA"/>
</dbReference>
<dbReference type="Proteomes" id="UP000033900">
    <property type="component" value="Unassembled WGS sequence"/>
</dbReference>
<evidence type="ECO:0000256" key="1">
    <source>
        <dbReference type="SAM" id="Phobius"/>
    </source>
</evidence>
<evidence type="ECO:0008006" key="4">
    <source>
        <dbReference type="Google" id="ProtNLM"/>
    </source>
</evidence>
<name>A0A0M2HR20_9MICO</name>
<comment type="caution">
    <text evidence="2">The sequence shown here is derived from an EMBL/GenBank/DDBJ whole genome shotgun (WGS) entry which is preliminary data.</text>
</comment>
<feature type="transmembrane region" description="Helical" evidence="1">
    <location>
        <begin position="41"/>
        <end position="60"/>
    </location>
</feature>
<accession>A0A0M2HR20</accession>